<gene>
    <name evidence="3" type="ORF">GA0071312_1095</name>
    <name evidence="2" type="ORF">HLUCCO17_11215</name>
</gene>
<reference evidence="3 5" key="2">
    <citation type="submission" date="2016-08" db="EMBL/GenBank/DDBJ databases">
        <authorList>
            <person name="Varghese N."/>
            <person name="Submissions Spin"/>
        </authorList>
    </citation>
    <scope>NUCLEOTIDE SEQUENCE [LARGE SCALE GENOMIC DNA]</scope>
    <source>
        <strain evidence="3 5">HL-109</strain>
    </source>
</reference>
<dbReference type="OrthoDB" id="5395100at2"/>
<evidence type="ECO:0000313" key="3">
    <source>
        <dbReference type="EMBL" id="SCC79686.1"/>
    </source>
</evidence>
<dbReference type="RefSeq" id="WP_131817714.1">
    <property type="nucleotide sequence ID" value="NZ_FMBM01000001.1"/>
</dbReference>
<dbReference type="InterPro" id="IPR008929">
    <property type="entry name" value="Chondroitin_lyas"/>
</dbReference>
<feature type="chain" id="PRO_5006145872" evidence="1">
    <location>
        <begin position="25"/>
        <end position="451"/>
    </location>
</feature>
<accession>A0A0P7Y1V3</accession>
<evidence type="ECO:0000313" key="5">
    <source>
        <dbReference type="Proteomes" id="UP000182800"/>
    </source>
</evidence>
<dbReference type="Gene3D" id="1.50.10.100">
    <property type="entry name" value="Chondroitin AC/alginate lyase"/>
    <property type="match status" value="1"/>
</dbReference>
<dbReference type="SUPFAM" id="SSF48230">
    <property type="entry name" value="Chondroitin AC/alginate lyase"/>
    <property type="match status" value="1"/>
</dbReference>
<dbReference type="EMBL" id="FMBM01000001">
    <property type="protein sequence ID" value="SCC79686.1"/>
    <property type="molecule type" value="Genomic_DNA"/>
</dbReference>
<keyword evidence="1" id="KW-0732">Signal</keyword>
<comment type="caution">
    <text evidence="2">The sequence shown here is derived from an EMBL/GenBank/DDBJ whole genome shotgun (WGS) entry which is preliminary data.</text>
</comment>
<evidence type="ECO:0000313" key="4">
    <source>
        <dbReference type="Proteomes" id="UP000050497"/>
    </source>
</evidence>
<sequence>MMSEKQLKTCAGFVIAAVMTAVMAAITVGSSGLAAPARAEPIRALQAALDERSCEPGPVDGLWGRMTARALMRFNLASGSGITRPITEADIAKLTGSTAQCDSTAERERRTDLIIADYANNAFGDCAGISQIRHYQRTLTRAVSSPTGVWQFITSINDAGSQFLHAHDAARFEAFIADLVQAAEQGAYTQLDFRRDGNLSNPAHNQSTLLLNVAYFVSIVDHFDLWKPGQRETMIAWGDILRRQSRRTRGPGRGQIDPSVRWPDTVAMQAAANITWGIITHKISDIEAGIDDILSMLRRMHPDGPVRAFIRGPWTNAWMPDKNLYLQDHLIGFMVLAAHAAHYAGRDFFEERFNGTNLHESIAWHLDAIEDPQGFGGLSAKQDMHFFRGSGGFAYWGWVEPYIALFPDSDNAERMREMSRRALGFRTHYRGAAGNTSCLFRGFEPPSRALN</sequence>
<keyword evidence="5" id="KW-1185">Reference proteome</keyword>
<organism evidence="2 4">
    <name type="scientific">Saliniramus fredricksonii</name>
    <dbReference type="NCBI Taxonomy" id="1653334"/>
    <lineage>
        <taxon>Bacteria</taxon>
        <taxon>Pseudomonadati</taxon>
        <taxon>Pseudomonadota</taxon>
        <taxon>Alphaproteobacteria</taxon>
        <taxon>Hyphomicrobiales</taxon>
        <taxon>Salinarimonadaceae</taxon>
        <taxon>Saliniramus</taxon>
    </lineage>
</organism>
<dbReference type="Proteomes" id="UP000050497">
    <property type="component" value="Unassembled WGS sequence"/>
</dbReference>
<reference evidence="2 4" key="1">
    <citation type="submission" date="2015-09" db="EMBL/GenBank/DDBJ databases">
        <title>Identification and resolution of microdiversity through metagenomic sequencing of parallel consortia.</title>
        <authorList>
            <person name="Nelson W.C."/>
            <person name="Romine M.F."/>
            <person name="Lindemann S.R."/>
        </authorList>
    </citation>
    <scope>NUCLEOTIDE SEQUENCE [LARGE SCALE GENOMIC DNA]</scope>
    <source>
        <strain evidence="2">HL-109</strain>
    </source>
</reference>
<dbReference type="Proteomes" id="UP000182800">
    <property type="component" value="Unassembled WGS sequence"/>
</dbReference>
<dbReference type="EMBL" id="LJSX01000016">
    <property type="protein sequence ID" value="KPQ10342.1"/>
    <property type="molecule type" value="Genomic_DNA"/>
</dbReference>
<protein>
    <submittedName>
        <fullName evidence="2">Putative peptidoglycan binding domain</fullName>
    </submittedName>
</protein>
<name>A0A0P7Y1V3_9HYPH</name>
<dbReference type="AlphaFoldDB" id="A0A0P7Y1V3"/>
<feature type="signal peptide" evidence="1">
    <location>
        <begin position="1"/>
        <end position="24"/>
    </location>
</feature>
<proteinExistence type="predicted"/>
<evidence type="ECO:0000256" key="1">
    <source>
        <dbReference type="SAM" id="SignalP"/>
    </source>
</evidence>
<evidence type="ECO:0000313" key="2">
    <source>
        <dbReference type="EMBL" id="KPQ10342.1"/>
    </source>
</evidence>